<evidence type="ECO:0000256" key="1">
    <source>
        <dbReference type="SAM" id="MobiDB-lite"/>
    </source>
</evidence>
<dbReference type="OrthoDB" id="765741at2759"/>
<dbReference type="EMBL" id="KV003914">
    <property type="protein sequence ID" value="KZV36244.1"/>
    <property type="molecule type" value="Genomic_DNA"/>
</dbReference>
<dbReference type="PANTHER" id="PTHR36056">
    <property type="entry name" value="PROTEIN, PUTATIVE-RELATED"/>
    <property type="match status" value="1"/>
</dbReference>
<keyword evidence="3" id="KW-1185">Reference proteome</keyword>
<evidence type="ECO:0000313" key="2">
    <source>
        <dbReference type="EMBL" id="KZV36244.1"/>
    </source>
</evidence>
<proteinExistence type="predicted"/>
<dbReference type="InterPro" id="IPR040276">
    <property type="entry name" value="At4g26450-like"/>
</dbReference>
<protein>
    <submittedName>
        <fullName evidence="2">Uncharacterized protein</fullName>
    </submittedName>
</protein>
<reference evidence="2 3" key="1">
    <citation type="journal article" date="2015" name="Proc. Natl. Acad. Sci. U.S.A.">
        <title>The resurrection genome of Boea hygrometrica: A blueprint for survival of dehydration.</title>
        <authorList>
            <person name="Xiao L."/>
            <person name="Yang G."/>
            <person name="Zhang L."/>
            <person name="Yang X."/>
            <person name="Zhao S."/>
            <person name="Ji Z."/>
            <person name="Zhou Q."/>
            <person name="Hu M."/>
            <person name="Wang Y."/>
            <person name="Chen M."/>
            <person name="Xu Y."/>
            <person name="Jin H."/>
            <person name="Xiao X."/>
            <person name="Hu G."/>
            <person name="Bao F."/>
            <person name="Hu Y."/>
            <person name="Wan P."/>
            <person name="Li L."/>
            <person name="Deng X."/>
            <person name="Kuang T."/>
            <person name="Xiang C."/>
            <person name="Zhu J.K."/>
            <person name="Oliver M.J."/>
            <person name="He Y."/>
        </authorList>
    </citation>
    <scope>NUCLEOTIDE SEQUENCE [LARGE SCALE GENOMIC DNA]</scope>
    <source>
        <strain evidence="3">cv. XS01</strain>
    </source>
</reference>
<feature type="region of interest" description="Disordered" evidence="1">
    <location>
        <begin position="343"/>
        <end position="368"/>
    </location>
</feature>
<dbReference type="Proteomes" id="UP000250235">
    <property type="component" value="Unassembled WGS sequence"/>
</dbReference>
<accession>A0A2Z7BPF8</accession>
<organism evidence="2 3">
    <name type="scientific">Dorcoceras hygrometricum</name>
    <dbReference type="NCBI Taxonomy" id="472368"/>
    <lineage>
        <taxon>Eukaryota</taxon>
        <taxon>Viridiplantae</taxon>
        <taxon>Streptophyta</taxon>
        <taxon>Embryophyta</taxon>
        <taxon>Tracheophyta</taxon>
        <taxon>Spermatophyta</taxon>
        <taxon>Magnoliopsida</taxon>
        <taxon>eudicotyledons</taxon>
        <taxon>Gunneridae</taxon>
        <taxon>Pentapetalae</taxon>
        <taxon>asterids</taxon>
        <taxon>lamiids</taxon>
        <taxon>Lamiales</taxon>
        <taxon>Gesneriaceae</taxon>
        <taxon>Didymocarpoideae</taxon>
        <taxon>Trichosporeae</taxon>
        <taxon>Loxocarpinae</taxon>
        <taxon>Dorcoceras</taxon>
    </lineage>
</organism>
<feature type="region of interest" description="Disordered" evidence="1">
    <location>
        <begin position="273"/>
        <end position="310"/>
    </location>
</feature>
<feature type="region of interest" description="Disordered" evidence="1">
    <location>
        <begin position="124"/>
        <end position="237"/>
    </location>
</feature>
<name>A0A2Z7BPF8_9LAMI</name>
<dbReference type="PANTHER" id="PTHR36056:SF1">
    <property type="entry name" value="PROTEIN, PUTATIVE-RELATED"/>
    <property type="match status" value="1"/>
</dbReference>
<feature type="compositionally biased region" description="Basic and acidic residues" evidence="1">
    <location>
        <begin position="273"/>
        <end position="285"/>
    </location>
</feature>
<dbReference type="AlphaFoldDB" id="A0A2Z7BPF8"/>
<sequence>MHARHRNGPGNGYWSNVMSMRGQAATSRMSPEGSMRGHRMYGSEHRNNHGGFVRGGHSRQFQPPLPPSHGIDIFMEAGRLAAEYLVAKGALPPNALSGKLKNGGLKNQLGRLHVFRPHEVDMQIPMDSRPPDNTHLGNAALEIGPTRRRNSVDDNSMDGSRNSMRGRRRMGSFKNQGPEVNAGSGKSVGWADRSRDLPGIGAESDASSGQHADQPVDVDGHGRKQTSSLGEVVQEGNGAANLPSEFERHYSTEDAGAKGNTSSAEKFLSADAKVEATKDSDDAAKSDTGSEEAKEGRNVNDLEILQNENENTDYTGDTLAIKDNVDLLKHFIFPRIPTKARSSLKLKGSKGGQDTMNEDDKVTGREIPGGSEVHVVDVPDEISSGNLSSCKIHELNSLDSDVQKTPGIDDEQPIAYMIRSGRSRSTCVPEQSMFKGQKELDEGLSVVGCSNSMSMNIGLKRPIDDATNGKEDFKKLRECSPIDTEANGYLPLSSSIETQPTLQEPRISQSSQLALSPDQKNFSVSPFPESRNDSCVFTGFKTCDLNLSGTCDAGESDNAERVLIFPSAVETGKEAAPVDFGLSMNNSCNVPNKNARLAVSNNNIEVIDLEIDSGQEDNIFSHPEKRADSVFTDLDGFPNNLHSANEITDVQDGYGLMFSDLLGNHSPHSSSVPTDINTLHSEMGLPNGEGILGDDDSIYMSLGEIPISMRHASI</sequence>
<evidence type="ECO:0000313" key="3">
    <source>
        <dbReference type="Proteomes" id="UP000250235"/>
    </source>
</evidence>
<feature type="compositionally biased region" description="Basic and acidic residues" evidence="1">
    <location>
        <begin position="291"/>
        <end position="300"/>
    </location>
</feature>
<gene>
    <name evidence="2" type="ORF">F511_14262</name>
</gene>